<feature type="compositionally biased region" description="Polar residues" evidence="1">
    <location>
        <begin position="1"/>
        <end position="23"/>
    </location>
</feature>
<feature type="region of interest" description="Disordered" evidence="1">
    <location>
        <begin position="374"/>
        <end position="405"/>
    </location>
</feature>
<evidence type="ECO:0000313" key="3">
    <source>
        <dbReference type="EMBL" id="KAK8975510.1"/>
    </source>
</evidence>
<dbReference type="PANTHER" id="PTHR47723">
    <property type="entry name" value="OS05G0353850 PROTEIN"/>
    <property type="match status" value="1"/>
</dbReference>
<evidence type="ECO:0000256" key="1">
    <source>
        <dbReference type="SAM" id="MobiDB-lite"/>
    </source>
</evidence>
<evidence type="ECO:0000313" key="4">
    <source>
        <dbReference type="Proteomes" id="UP001396334"/>
    </source>
</evidence>
<dbReference type="SUPFAM" id="SSF53098">
    <property type="entry name" value="Ribonuclease H-like"/>
    <property type="match status" value="1"/>
</dbReference>
<comment type="caution">
    <text evidence="3">The sequence shown here is derived from an EMBL/GenBank/DDBJ whole genome shotgun (WGS) entry which is preliminary data.</text>
</comment>
<dbReference type="InterPro" id="IPR012337">
    <property type="entry name" value="RNaseH-like_sf"/>
</dbReference>
<sequence length="765" mass="83194">METLANDGNLSEGNPNAPNQNSVPFGLHGGQPPGSGVELGSVRILEWPSSPTELEAACASKKGRSDTRVDTSMEFEESVMDGWDSGAAQLSPEHGKGTTGKTATYADMLAKPGTAGGGAKRTLNFTEDEVVVLEEDCLVDESGAFSTIKFSERVHAQIDKNPSDERETLWVVGPRLEADGSLSKRFGPWMVAASRRRRYTAPNAVAMGPQTAKGHQSGSRFAALASEDDGTGSEQNLEADRNVGAAEAFSDSRVEVEDITRGKRVIQGNGLKFNKAYMGSNPSRLSKSDKRSSVDPKEVAVVSLVEGVIAEGIVREVSAKKGNHVAVTVLDGTQVPKVLDRAVEGSSKHNVLSNRGLRIKQQLGVRSSHRASNYEVMDDDDPDGGTSAAEMEDQPGMGPGEGVTTMEDEIAPRDFMRVHQPHVVFLLETRISGAVADSTIRGDFNAILRWQERVGGSSRTSGQVGDENHIRFWKDNWLRGVGHLLENVLPGHFVDNVDARVVDMVDVSGNWNFAGFGHLLPMDLRLRIAAIRPPGQGLTDRVLWTRTENGRFQVRSAYEVRTGVRFGPTEAVWAVECIQYMGTALRSNVAGRRANRPGIRWRKPPVGWWKLNSDGSTVASSGLSSCGGVVRDADGKWLIGFTRWIGICTVVEAELWGVYEGLLSAWSIGYVKLIIEVDNVVVVDLVRNYNSGESTFALVSHIVTLMNRSWQVEITHVLREGNGLADSMAKIAGVDDFICCRFLSPTDLVLQQLEEEREGTPLDTR</sequence>
<accession>A0ABR2NHR3</accession>
<proteinExistence type="predicted"/>
<dbReference type="CDD" id="cd06222">
    <property type="entry name" value="RNase_H_like"/>
    <property type="match status" value="1"/>
</dbReference>
<organism evidence="3 4">
    <name type="scientific">Hibiscus sabdariffa</name>
    <name type="common">roselle</name>
    <dbReference type="NCBI Taxonomy" id="183260"/>
    <lineage>
        <taxon>Eukaryota</taxon>
        <taxon>Viridiplantae</taxon>
        <taxon>Streptophyta</taxon>
        <taxon>Embryophyta</taxon>
        <taxon>Tracheophyta</taxon>
        <taxon>Spermatophyta</taxon>
        <taxon>Magnoliopsida</taxon>
        <taxon>eudicotyledons</taxon>
        <taxon>Gunneridae</taxon>
        <taxon>Pentapetalae</taxon>
        <taxon>rosids</taxon>
        <taxon>malvids</taxon>
        <taxon>Malvales</taxon>
        <taxon>Malvaceae</taxon>
        <taxon>Malvoideae</taxon>
        <taxon>Hibiscus</taxon>
    </lineage>
</organism>
<gene>
    <name evidence="3" type="ORF">V6N11_034519</name>
</gene>
<dbReference type="Pfam" id="PF13456">
    <property type="entry name" value="RVT_3"/>
    <property type="match status" value="1"/>
</dbReference>
<dbReference type="PANTHER" id="PTHR47723:SF13">
    <property type="entry name" value="PUTATIVE-RELATED"/>
    <property type="match status" value="1"/>
</dbReference>
<dbReference type="InterPro" id="IPR036397">
    <property type="entry name" value="RNaseH_sf"/>
</dbReference>
<keyword evidence="4" id="KW-1185">Reference proteome</keyword>
<dbReference type="InterPro" id="IPR053151">
    <property type="entry name" value="RNase_H-like"/>
</dbReference>
<name>A0ABR2NHR3_9ROSI</name>
<dbReference type="InterPro" id="IPR002156">
    <property type="entry name" value="RNaseH_domain"/>
</dbReference>
<dbReference type="Gene3D" id="3.30.420.10">
    <property type="entry name" value="Ribonuclease H-like superfamily/Ribonuclease H"/>
    <property type="match status" value="1"/>
</dbReference>
<feature type="region of interest" description="Disordered" evidence="1">
    <location>
        <begin position="1"/>
        <end position="39"/>
    </location>
</feature>
<dbReference type="Proteomes" id="UP001396334">
    <property type="component" value="Unassembled WGS sequence"/>
</dbReference>
<evidence type="ECO:0000259" key="2">
    <source>
        <dbReference type="Pfam" id="PF13456"/>
    </source>
</evidence>
<reference evidence="3 4" key="1">
    <citation type="journal article" date="2024" name="G3 (Bethesda)">
        <title>Genome assembly of Hibiscus sabdariffa L. provides insights into metabolisms of medicinal natural products.</title>
        <authorList>
            <person name="Kim T."/>
        </authorList>
    </citation>
    <scope>NUCLEOTIDE SEQUENCE [LARGE SCALE GENOMIC DNA]</scope>
    <source>
        <strain evidence="3">TK-2024</strain>
        <tissue evidence="3">Old leaves</tissue>
    </source>
</reference>
<feature type="domain" description="RNase H type-1" evidence="2">
    <location>
        <begin position="612"/>
        <end position="731"/>
    </location>
</feature>
<protein>
    <recommendedName>
        <fullName evidence="2">RNase H type-1 domain-containing protein</fullName>
    </recommendedName>
</protein>
<dbReference type="InterPro" id="IPR044730">
    <property type="entry name" value="RNase_H-like_dom_plant"/>
</dbReference>
<dbReference type="EMBL" id="JBBPBN010000144">
    <property type="protein sequence ID" value="KAK8975510.1"/>
    <property type="molecule type" value="Genomic_DNA"/>
</dbReference>